<dbReference type="STRING" id="6669.E9GNM2"/>
<dbReference type="InParanoid" id="E9GNM2"/>
<keyword evidence="2" id="KW-0479">Metal-binding</keyword>
<keyword evidence="3 5" id="KW-0863">Zinc-finger</keyword>
<evidence type="ECO:0000256" key="5">
    <source>
        <dbReference type="PROSITE-ProRule" id="PRU00288"/>
    </source>
</evidence>
<dbReference type="PANTHER" id="PTHR46395">
    <property type="entry name" value="ADP-RIBOSYLATION FACTOR GTPASE-ACTIVATING PROTEIN 1"/>
    <property type="match status" value="1"/>
</dbReference>
<dbReference type="eggNOG" id="KOG0704">
    <property type="taxonomic scope" value="Eukaryota"/>
</dbReference>
<dbReference type="HOGENOM" id="CLU_044516_3_0_1"/>
<dbReference type="Gene3D" id="1.10.220.150">
    <property type="entry name" value="Arf GTPase activating protein"/>
    <property type="match status" value="1"/>
</dbReference>
<dbReference type="EMBL" id="GL732555">
    <property type="protein sequence ID" value="EFX78795.1"/>
    <property type="molecule type" value="Genomic_DNA"/>
</dbReference>
<evidence type="ECO:0000256" key="1">
    <source>
        <dbReference type="ARBA" id="ARBA00022468"/>
    </source>
</evidence>
<evidence type="ECO:0000313" key="8">
    <source>
        <dbReference type="EMBL" id="EFX78795.1"/>
    </source>
</evidence>
<proteinExistence type="predicted"/>
<dbReference type="InterPro" id="IPR001164">
    <property type="entry name" value="ArfGAP_dom"/>
</dbReference>
<dbReference type="GO" id="GO:0008270">
    <property type="term" value="F:zinc ion binding"/>
    <property type="evidence" value="ECO:0007669"/>
    <property type="project" value="UniProtKB-KW"/>
</dbReference>
<dbReference type="CDD" id="cd08830">
    <property type="entry name" value="ArfGap_ArfGap1"/>
    <property type="match status" value="1"/>
</dbReference>
<name>E9GNM2_DAPPU</name>
<feature type="compositionally biased region" description="Polar residues" evidence="6">
    <location>
        <begin position="405"/>
        <end position="416"/>
    </location>
</feature>
<feature type="compositionally biased region" description="Polar residues" evidence="6">
    <location>
        <begin position="150"/>
        <end position="182"/>
    </location>
</feature>
<dbReference type="PhylomeDB" id="E9GNM2"/>
<dbReference type="FunFam" id="1.10.220.150:FF:000014">
    <property type="entry name" value="ADP-ribosylation factor GTPase-activating protein"/>
    <property type="match status" value="1"/>
</dbReference>
<dbReference type="GO" id="GO:0032012">
    <property type="term" value="P:regulation of ARF protein signal transduction"/>
    <property type="evidence" value="ECO:0000318"/>
    <property type="project" value="GO_Central"/>
</dbReference>
<accession>E9GNM2</accession>
<protein>
    <recommendedName>
        <fullName evidence="7">Arf-GAP domain-containing protein</fullName>
    </recommendedName>
</protein>
<reference evidence="8 9" key="1">
    <citation type="journal article" date="2011" name="Science">
        <title>The ecoresponsive genome of Daphnia pulex.</title>
        <authorList>
            <person name="Colbourne J.K."/>
            <person name="Pfrender M.E."/>
            <person name="Gilbert D."/>
            <person name="Thomas W.K."/>
            <person name="Tucker A."/>
            <person name="Oakley T.H."/>
            <person name="Tokishita S."/>
            <person name="Aerts A."/>
            <person name="Arnold G.J."/>
            <person name="Basu M.K."/>
            <person name="Bauer D.J."/>
            <person name="Caceres C.E."/>
            <person name="Carmel L."/>
            <person name="Casola C."/>
            <person name="Choi J.H."/>
            <person name="Detter J.C."/>
            <person name="Dong Q."/>
            <person name="Dusheyko S."/>
            <person name="Eads B.D."/>
            <person name="Frohlich T."/>
            <person name="Geiler-Samerotte K.A."/>
            <person name="Gerlach D."/>
            <person name="Hatcher P."/>
            <person name="Jogdeo S."/>
            <person name="Krijgsveld J."/>
            <person name="Kriventseva E.V."/>
            <person name="Kultz D."/>
            <person name="Laforsch C."/>
            <person name="Lindquist E."/>
            <person name="Lopez J."/>
            <person name="Manak J.R."/>
            <person name="Muller J."/>
            <person name="Pangilinan J."/>
            <person name="Patwardhan R.P."/>
            <person name="Pitluck S."/>
            <person name="Pritham E.J."/>
            <person name="Rechtsteiner A."/>
            <person name="Rho M."/>
            <person name="Rogozin I.B."/>
            <person name="Sakarya O."/>
            <person name="Salamov A."/>
            <person name="Schaack S."/>
            <person name="Shapiro H."/>
            <person name="Shiga Y."/>
            <person name="Skalitzky C."/>
            <person name="Smith Z."/>
            <person name="Souvorov A."/>
            <person name="Sung W."/>
            <person name="Tang Z."/>
            <person name="Tsuchiya D."/>
            <person name="Tu H."/>
            <person name="Vos H."/>
            <person name="Wang M."/>
            <person name="Wolf Y.I."/>
            <person name="Yamagata H."/>
            <person name="Yamada T."/>
            <person name="Ye Y."/>
            <person name="Shaw J.R."/>
            <person name="Andrews J."/>
            <person name="Crease T.J."/>
            <person name="Tang H."/>
            <person name="Lucas S.M."/>
            <person name="Robertson H.M."/>
            <person name="Bork P."/>
            <person name="Koonin E.V."/>
            <person name="Zdobnov E.M."/>
            <person name="Grigoriev I.V."/>
            <person name="Lynch M."/>
            <person name="Boore J.L."/>
        </authorList>
    </citation>
    <scope>NUCLEOTIDE SEQUENCE [LARGE SCALE GENOMIC DNA]</scope>
</reference>
<dbReference type="AlphaFoldDB" id="E9GNM2"/>
<evidence type="ECO:0000256" key="2">
    <source>
        <dbReference type="ARBA" id="ARBA00022723"/>
    </source>
</evidence>
<dbReference type="GO" id="GO:0030100">
    <property type="term" value="P:regulation of endocytosis"/>
    <property type="evidence" value="ECO:0000318"/>
    <property type="project" value="GO_Central"/>
</dbReference>
<dbReference type="InterPro" id="IPR038508">
    <property type="entry name" value="ArfGAP_dom_sf"/>
</dbReference>
<feature type="region of interest" description="Disordered" evidence="6">
    <location>
        <begin position="150"/>
        <end position="186"/>
    </location>
</feature>
<keyword evidence="9" id="KW-1185">Reference proteome</keyword>
<dbReference type="InterPro" id="IPR037278">
    <property type="entry name" value="ARFGAP/RecO"/>
</dbReference>
<dbReference type="OrthoDB" id="983479at2759"/>
<dbReference type="Proteomes" id="UP000000305">
    <property type="component" value="Unassembled WGS sequence"/>
</dbReference>
<dbReference type="PRINTS" id="PR00405">
    <property type="entry name" value="REVINTRACTNG"/>
</dbReference>
<dbReference type="GO" id="GO:0000139">
    <property type="term" value="C:Golgi membrane"/>
    <property type="evidence" value="ECO:0000318"/>
    <property type="project" value="GO_Central"/>
</dbReference>
<dbReference type="PROSITE" id="PS50115">
    <property type="entry name" value="ARFGAP"/>
    <property type="match status" value="1"/>
</dbReference>
<dbReference type="FunCoup" id="E9GNM2">
    <property type="interactions" value="2129"/>
</dbReference>
<keyword evidence="1" id="KW-0343">GTPase activation</keyword>
<feature type="domain" description="Arf-GAP" evidence="7">
    <location>
        <begin position="7"/>
        <end position="124"/>
    </location>
</feature>
<evidence type="ECO:0000256" key="4">
    <source>
        <dbReference type="ARBA" id="ARBA00022833"/>
    </source>
</evidence>
<dbReference type="PANTHER" id="PTHR46395:SF1">
    <property type="entry name" value="ADP-RIBOSYLATION FACTOR GTPASE-ACTIVATING PROTEIN 1"/>
    <property type="match status" value="1"/>
</dbReference>
<evidence type="ECO:0000259" key="7">
    <source>
        <dbReference type="PROSITE" id="PS50115"/>
    </source>
</evidence>
<dbReference type="OMA" id="AWDLLMN"/>
<dbReference type="GO" id="GO:0005096">
    <property type="term" value="F:GTPase activator activity"/>
    <property type="evidence" value="ECO:0000318"/>
    <property type="project" value="GO_Central"/>
</dbReference>
<dbReference type="SUPFAM" id="SSF57863">
    <property type="entry name" value="ArfGap/RecO-like zinc finger"/>
    <property type="match status" value="1"/>
</dbReference>
<dbReference type="Pfam" id="PF01412">
    <property type="entry name" value="ArfGap"/>
    <property type="match status" value="1"/>
</dbReference>
<organism evidence="8 9">
    <name type="scientific">Daphnia pulex</name>
    <name type="common">Water flea</name>
    <dbReference type="NCBI Taxonomy" id="6669"/>
    <lineage>
        <taxon>Eukaryota</taxon>
        <taxon>Metazoa</taxon>
        <taxon>Ecdysozoa</taxon>
        <taxon>Arthropoda</taxon>
        <taxon>Crustacea</taxon>
        <taxon>Branchiopoda</taxon>
        <taxon>Diplostraca</taxon>
        <taxon>Cladocera</taxon>
        <taxon>Anomopoda</taxon>
        <taxon>Daphniidae</taxon>
        <taxon>Daphnia</taxon>
    </lineage>
</organism>
<feature type="region of interest" description="Disordered" evidence="6">
    <location>
        <begin position="363"/>
        <end position="458"/>
    </location>
</feature>
<evidence type="ECO:0000256" key="6">
    <source>
        <dbReference type="SAM" id="MobiDB-lite"/>
    </source>
</evidence>
<keyword evidence="4" id="KW-0862">Zinc</keyword>
<feature type="region of interest" description="Disordered" evidence="6">
    <location>
        <begin position="204"/>
        <end position="226"/>
    </location>
</feature>
<sequence>MASPRTRRVLQEIRPKDDNSTCFECSVHNPQWASVTYGIWICLECSGKHRGLGVHLSFVRSITMDKWKDIELEKMKVGGNLNARLFFETQPDWNTSMPLGQRYNTRAAALYRDKISALAAGKTWDIEISDARNYQTANISRSSSVYNAGSQLESKTNRNLHSSSSTPNFDSDLHQQPESSFGSAGGYQNFKDQKEAFFSMKQQENCGRPDNLPPSQGGKYSGFGNSAYVPPRNSSTEVYDSLATGWSMFSVGASKLAESALKFGEIASQKVVQVSETVGEKVKEGRLLDDVASSVTSVATKVTEISRKGWANVTSARSDYDEPPRVSGERSSLLSGSASGGYAPLSGGCSPIYQDNLMSPASSVSQGFKGHSVNEYSQSGQGEDSGEWVWSNAASNNDRSESKNATKTSRNSSENGDNLLIDFGDKKKTNAAKKTSSPAVTAVKTKTAEEEAWDMLNS</sequence>
<dbReference type="SMART" id="SM00105">
    <property type="entry name" value="ArfGap"/>
    <property type="match status" value="1"/>
</dbReference>
<dbReference type="KEGG" id="dpx:DAPPUDRAFT_212918"/>
<evidence type="ECO:0000313" key="9">
    <source>
        <dbReference type="Proteomes" id="UP000000305"/>
    </source>
</evidence>
<evidence type="ECO:0000256" key="3">
    <source>
        <dbReference type="ARBA" id="ARBA00022771"/>
    </source>
</evidence>
<gene>
    <name evidence="8" type="ORF">DAPPUDRAFT_212918</name>
</gene>